<proteinExistence type="predicted"/>
<evidence type="ECO:0000313" key="1">
    <source>
        <dbReference type="EMBL" id="JAD54343.1"/>
    </source>
</evidence>
<reference evidence="1" key="2">
    <citation type="journal article" date="2015" name="Data Brief">
        <title>Shoot transcriptome of the giant reed, Arundo donax.</title>
        <authorList>
            <person name="Barrero R.A."/>
            <person name="Guerrero F.D."/>
            <person name="Moolhuijzen P."/>
            <person name="Goolsby J.A."/>
            <person name="Tidwell J."/>
            <person name="Bellgard S.E."/>
            <person name="Bellgard M.I."/>
        </authorList>
    </citation>
    <scope>NUCLEOTIDE SEQUENCE</scope>
    <source>
        <tissue evidence="1">Shoot tissue taken approximately 20 cm above the soil surface</tissue>
    </source>
</reference>
<sequence>MCINASQIKAMSIGLGSVLVLPVCGALIRKNQS</sequence>
<dbReference type="AlphaFoldDB" id="A0A0A9AWT3"/>
<protein>
    <submittedName>
        <fullName evidence="1">Uncharacterized protein</fullName>
    </submittedName>
</protein>
<accession>A0A0A9AWT3</accession>
<reference evidence="1" key="1">
    <citation type="submission" date="2014-09" db="EMBL/GenBank/DDBJ databases">
        <authorList>
            <person name="Magalhaes I.L.F."/>
            <person name="Oliveira U."/>
            <person name="Santos F.R."/>
            <person name="Vidigal T.H.D.A."/>
            <person name="Brescovit A.D."/>
            <person name="Santos A.J."/>
        </authorList>
    </citation>
    <scope>NUCLEOTIDE SEQUENCE</scope>
    <source>
        <tissue evidence="1">Shoot tissue taken approximately 20 cm above the soil surface</tissue>
    </source>
</reference>
<dbReference type="EMBL" id="GBRH01243552">
    <property type="protein sequence ID" value="JAD54343.1"/>
    <property type="molecule type" value="Transcribed_RNA"/>
</dbReference>
<name>A0A0A9AWT3_ARUDO</name>
<organism evidence="1">
    <name type="scientific">Arundo donax</name>
    <name type="common">Giant reed</name>
    <name type="synonym">Donax arundinaceus</name>
    <dbReference type="NCBI Taxonomy" id="35708"/>
    <lineage>
        <taxon>Eukaryota</taxon>
        <taxon>Viridiplantae</taxon>
        <taxon>Streptophyta</taxon>
        <taxon>Embryophyta</taxon>
        <taxon>Tracheophyta</taxon>
        <taxon>Spermatophyta</taxon>
        <taxon>Magnoliopsida</taxon>
        <taxon>Liliopsida</taxon>
        <taxon>Poales</taxon>
        <taxon>Poaceae</taxon>
        <taxon>PACMAD clade</taxon>
        <taxon>Arundinoideae</taxon>
        <taxon>Arundineae</taxon>
        <taxon>Arundo</taxon>
    </lineage>
</organism>